<dbReference type="GeneID" id="5547689"/>
<keyword evidence="9" id="KW-1185">Reference proteome</keyword>
<dbReference type="SUPFAM" id="SSF55811">
    <property type="entry name" value="Nudix"/>
    <property type="match status" value="1"/>
</dbReference>
<dbReference type="Gene3D" id="3.90.79.10">
    <property type="entry name" value="Nucleoside Triphosphate Pyrophosphohydrolase"/>
    <property type="match status" value="1"/>
</dbReference>
<dbReference type="PANTHER" id="PTHR12992">
    <property type="entry name" value="NUDIX HYDROLASE"/>
    <property type="match status" value="1"/>
</dbReference>
<dbReference type="EMBL" id="DS480380">
    <property type="protein sequence ID" value="EDO19349.1"/>
    <property type="molecule type" value="Genomic_DNA"/>
</dbReference>
<dbReference type="InterPro" id="IPR045121">
    <property type="entry name" value="CoAse"/>
</dbReference>
<proteinExistence type="predicted"/>
<evidence type="ECO:0000256" key="5">
    <source>
        <dbReference type="ARBA" id="ARBA00022842"/>
    </source>
</evidence>
<evidence type="ECO:0000256" key="2">
    <source>
        <dbReference type="ARBA" id="ARBA00001946"/>
    </source>
</evidence>
<name>A7TEP2_VANPO</name>
<gene>
    <name evidence="8" type="ORF">Kpol_1036p96</name>
</gene>
<comment type="cofactor">
    <cofactor evidence="1">
        <name>Mn(2+)</name>
        <dbReference type="ChEBI" id="CHEBI:29035"/>
    </cofactor>
</comment>
<dbReference type="RefSeq" id="XP_001647207.1">
    <property type="nucleotide sequence ID" value="XM_001647157.1"/>
</dbReference>
<dbReference type="GO" id="GO:0005777">
    <property type="term" value="C:peroxisome"/>
    <property type="evidence" value="ECO:0007669"/>
    <property type="project" value="EnsemblFungi"/>
</dbReference>
<comment type="cofactor">
    <cofactor evidence="2">
        <name>Mg(2+)</name>
        <dbReference type="ChEBI" id="CHEBI:18420"/>
    </cofactor>
</comment>
<dbReference type="KEGG" id="vpo:Kpol_1036p96"/>
<evidence type="ECO:0000313" key="8">
    <source>
        <dbReference type="EMBL" id="EDO19349.1"/>
    </source>
</evidence>
<dbReference type="FunCoup" id="A7TEP2">
    <property type="interactions" value="105"/>
</dbReference>
<keyword evidence="6" id="KW-0464">Manganese</keyword>
<dbReference type="Proteomes" id="UP000000267">
    <property type="component" value="Unassembled WGS sequence"/>
</dbReference>
<evidence type="ECO:0000256" key="1">
    <source>
        <dbReference type="ARBA" id="ARBA00001936"/>
    </source>
</evidence>
<organism evidence="9">
    <name type="scientific">Vanderwaltozyma polyspora (strain ATCC 22028 / DSM 70294 / BCRC 21397 / CBS 2163 / NBRC 10782 / NRRL Y-8283 / UCD 57-17)</name>
    <name type="common">Kluyveromyces polysporus</name>
    <dbReference type="NCBI Taxonomy" id="436907"/>
    <lineage>
        <taxon>Eukaryota</taxon>
        <taxon>Fungi</taxon>
        <taxon>Dikarya</taxon>
        <taxon>Ascomycota</taxon>
        <taxon>Saccharomycotina</taxon>
        <taxon>Saccharomycetes</taxon>
        <taxon>Saccharomycetales</taxon>
        <taxon>Saccharomycetaceae</taxon>
        <taxon>Vanderwaltozyma</taxon>
    </lineage>
</organism>
<dbReference type="GO" id="GO:0010945">
    <property type="term" value="F:coenzyme A diphosphatase activity"/>
    <property type="evidence" value="ECO:0007669"/>
    <property type="project" value="EnsemblFungi"/>
</dbReference>
<dbReference type="HOGENOM" id="CLU_040940_1_0_1"/>
<evidence type="ECO:0000313" key="9">
    <source>
        <dbReference type="Proteomes" id="UP000000267"/>
    </source>
</evidence>
<keyword evidence="3" id="KW-0479">Metal-binding</keyword>
<dbReference type="eggNOG" id="KOG3069">
    <property type="taxonomic scope" value="Eukaryota"/>
</dbReference>
<dbReference type="OMA" id="WRMHHFF"/>
<sequence length="332" mass="37863">MLFLQPSNLLNRLKTFRYKSPYPLPTVYPSGRRSVVLILLFIGRQGDLRVLLTKRSRGLKSYSGHVSLPGGKADSDSETVEQIARREAEEEIGLPRDPIVLRDKYGMGIENVLVDMPCYMSTSFLSVKPLVCFLFNDSNKDSRYTEPLNVNDFFGRLNPGETSSIFSVPLSDLSCHLFPKNIDYTPEYVNRRRDIENWGGLDLKVYHYNFPTVNPNDENWLNDVIDTSSGDELEDGLKCRDCWGLTANIIYDVSKIAHGIIDSSPDNAPQIGSEPLLYGLYELGGQLRPGKRSDWESGMITFRRKFKYSDVLPAFYLDKLELRYDSEPEDEE</sequence>
<evidence type="ECO:0000259" key="7">
    <source>
        <dbReference type="PROSITE" id="PS51462"/>
    </source>
</evidence>
<keyword evidence="4" id="KW-0378">Hydrolase</keyword>
<dbReference type="PANTHER" id="PTHR12992:SF24">
    <property type="entry name" value="PEROXISOMAL COENZYME A DIPHOSPHATASE NUDT7"/>
    <property type="match status" value="1"/>
</dbReference>
<accession>A7TEP2</accession>
<protein>
    <recommendedName>
        <fullName evidence="7">Nudix hydrolase domain-containing protein</fullName>
    </recommendedName>
</protein>
<dbReference type="CDD" id="cd03426">
    <property type="entry name" value="NUDIX_CoAse_Nudt7"/>
    <property type="match status" value="1"/>
</dbReference>
<evidence type="ECO:0000256" key="4">
    <source>
        <dbReference type="ARBA" id="ARBA00022801"/>
    </source>
</evidence>
<dbReference type="GO" id="GO:0015938">
    <property type="term" value="P:coenzyme A catabolic process"/>
    <property type="evidence" value="ECO:0007669"/>
    <property type="project" value="TreeGrafter"/>
</dbReference>
<keyword evidence="5" id="KW-0460">Magnesium</keyword>
<dbReference type="InterPro" id="IPR000086">
    <property type="entry name" value="NUDIX_hydrolase_dom"/>
</dbReference>
<dbReference type="Pfam" id="PF00293">
    <property type="entry name" value="NUDIX"/>
    <property type="match status" value="1"/>
</dbReference>
<dbReference type="GO" id="GO:0006281">
    <property type="term" value="P:DNA repair"/>
    <property type="evidence" value="ECO:0007669"/>
    <property type="project" value="EnsemblFungi"/>
</dbReference>
<dbReference type="PhylomeDB" id="A7TEP2"/>
<evidence type="ECO:0000256" key="3">
    <source>
        <dbReference type="ARBA" id="ARBA00022723"/>
    </source>
</evidence>
<dbReference type="PROSITE" id="PS51462">
    <property type="entry name" value="NUDIX"/>
    <property type="match status" value="1"/>
</dbReference>
<dbReference type="OrthoDB" id="206213at2759"/>
<reference evidence="8 9" key="1">
    <citation type="journal article" date="2007" name="Proc. Natl. Acad. Sci. U.S.A.">
        <title>Independent sorting-out of thousands of duplicated gene pairs in two yeast species descended from a whole-genome duplication.</title>
        <authorList>
            <person name="Scannell D.R."/>
            <person name="Frank A.C."/>
            <person name="Conant G.C."/>
            <person name="Byrne K.P."/>
            <person name="Woolfit M."/>
            <person name="Wolfe K.H."/>
        </authorList>
    </citation>
    <scope>NUCLEOTIDE SEQUENCE [LARGE SCALE GENOMIC DNA]</scope>
    <source>
        <strain evidence="9">ATCC 22028 / DSM 70294 / BCRC 21397 / CBS 2163 / NBRC 10782 / NRRL Y-8283 / UCD 57-17</strain>
    </source>
</reference>
<dbReference type="GO" id="GO:0046872">
    <property type="term" value="F:metal ion binding"/>
    <property type="evidence" value="ECO:0007669"/>
    <property type="project" value="UniProtKB-KW"/>
</dbReference>
<evidence type="ECO:0000256" key="6">
    <source>
        <dbReference type="ARBA" id="ARBA00023211"/>
    </source>
</evidence>
<dbReference type="InterPro" id="IPR015797">
    <property type="entry name" value="NUDIX_hydrolase-like_dom_sf"/>
</dbReference>
<dbReference type="GO" id="GO:0008413">
    <property type="term" value="F:8-oxo-7,8-dihydroguanosine triphosphate pyrophosphatase activity"/>
    <property type="evidence" value="ECO:0007669"/>
    <property type="project" value="EnsemblFungi"/>
</dbReference>
<dbReference type="InParanoid" id="A7TEP2"/>
<dbReference type="AlphaFoldDB" id="A7TEP2"/>
<dbReference type="STRING" id="436907.A7TEP2"/>
<feature type="domain" description="Nudix hydrolase" evidence="7">
    <location>
        <begin position="31"/>
        <end position="190"/>
    </location>
</feature>